<evidence type="ECO:0000313" key="2">
    <source>
        <dbReference type="EMBL" id="MET6989991.1"/>
    </source>
</evidence>
<proteinExistence type="predicted"/>
<dbReference type="EMBL" id="JBEXAE010000002">
    <property type="protein sequence ID" value="MET6989991.1"/>
    <property type="molecule type" value="Genomic_DNA"/>
</dbReference>
<name>A0ABV2SS54_9FLAO</name>
<organism evidence="2 3">
    <name type="scientific">Sediminicola arcticus</name>
    <dbReference type="NCBI Taxonomy" id="1574308"/>
    <lineage>
        <taxon>Bacteria</taxon>
        <taxon>Pseudomonadati</taxon>
        <taxon>Bacteroidota</taxon>
        <taxon>Flavobacteriia</taxon>
        <taxon>Flavobacteriales</taxon>
        <taxon>Flavobacteriaceae</taxon>
        <taxon>Sediminicola</taxon>
    </lineage>
</organism>
<keyword evidence="3" id="KW-1185">Reference proteome</keyword>
<feature type="chain" id="PRO_5046082654" evidence="1">
    <location>
        <begin position="20"/>
        <end position="608"/>
    </location>
</feature>
<dbReference type="PANTHER" id="PTHR33361:SF16">
    <property type="entry name" value="DUF885 DOMAIN-CONTAINING PROTEIN"/>
    <property type="match status" value="1"/>
</dbReference>
<evidence type="ECO:0000256" key="1">
    <source>
        <dbReference type="SAM" id="SignalP"/>
    </source>
</evidence>
<sequence length="608" mass="69892">MKYLPIAILLLLFFCNACKNNEEKVVLVEVVPIDSLFQEYYTFKLRMNPLEATRSGVTGYNNVLADYISKPYQEDLEENYDYFLSMAELYDEAILTPSQALSLKVLVWDAEIKREGLTNKLVTIPSPMFDLPTFELMPINQIFSFQLEVGLLASGSGAQPFKTIDDYDDWLQRVNDYLNWLDSAILNMKRGIDKEVVLPKVIIQRILNQLEAFATAEAEDHLFFGPIRNIPESFSEEERIRLKDAYRNMILDDVTPAHEKLKLFLLEDYLPEGTETIGLSQLPHGKQAYSYLIKYHTTTNMSAKEIHEMGLEEVARIRGEMELIKDSVGFEGDLNSFFDFVRNSKDQMPFKEPEEVIENFKSIQKRMQPFLSKLFDLKPKAQFEVRRTEAFREASASAEYFAGSKDGSRPGTFYVPIPDVTTYTTFMDEALFLHEAIPGHHYQLSLQQENKNLPSFLHGEGMGVFVEGWALYCESLGKELGLYKDPYQYFGMLSMEIHRAIRLVVDTGIHTKGWTKEEAIQYSMENEAASEDAITTEIERYIVAPGQALSYKVGQLKIRELRTRAETALGDAFSIKEFHTQILSSGSLPLVLLEEKIEKWIEKEKYNR</sequence>
<protein>
    <submittedName>
        <fullName evidence="2">DUF885 domain-containing protein</fullName>
    </submittedName>
</protein>
<accession>A0ABV2SS54</accession>
<feature type="signal peptide" evidence="1">
    <location>
        <begin position="1"/>
        <end position="19"/>
    </location>
</feature>
<dbReference type="InterPro" id="IPR010281">
    <property type="entry name" value="DUF885"/>
</dbReference>
<evidence type="ECO:0000313" key="3">
    <source>
        <dbReference type="Proteomes" id="UP001549799"/>
    </source>
</evidence>
<dbReference type="RefSeq" id="WP_354614378.1">
    <property type="nucleotide sequence ID" value="NZ_JBEXAE010000002.1"/>
</dbReference>
<comment type="caution">
    <text evidence="2">The sequence shown here is derived from an EMBL/GenBank/DDBJ whole genome shotgun (WGS) entry which is preliminary data.</text>
</comment>
<keyword evidence="1" id="KW-0732">Signal</keyword>
<reference evidence="2 3" key="1">
    <citation type="submission" date="2024-07" db="EMBL/GenBank/DDBJ databases">
        <title>The genome sequence of type strain Sediminicola arcticus GDMCC 1.2805.</title>
        <authorList>
            <person name="Liu Y."/>
        </authorList>
    </citation>
    <scope>NUCLEOTIDE SEQUENCE [LARGE SCALE GENOMIC DNA]</scope>
    <source>
        <strain evidence="2 3">GDMCC 1.2805</strain>
    </source>
</reference>
<dbReference type="Pfam" id="PF05960">
    <property type="entry name" value="DUF885"/>
    <property type="match status" value="1"/>
</dbReference>
<dbReference type="PANTHER" id="PTHR33361">
    <property type="entry name" value="GLR0591 PROTEIN"/>
    <property type="match status" value="1"/>
</dbReference>
<dbReference type="Proteomes" id="UP001549799">
    <property type="component" value="Unassembled WGS sequence"/>
</dbReference>
<gene>
    <name evidence="2" type="ORF">ABXZ36_04955</name>
</gene>